<dbReference type="PANTHER" id="PTHR34580">
    <property type="match status" value="1"/>
</dbReference>
<organism evidence="5 6">
    <name type="scientific">Gryllotalpicola daejeonensis</name>
    <dbReference type="NCBI Taxonomy" id="993087"/>
    <lineage>
        <taxon>Bacteria</taxon>
        <taxon>Bacillati</taxon>
        <taxon>Actinomycetota</taxon>
        <taxon>Actinomycetes</taxon>
        <taxon>Micrococcales</taxon>
        <taxon>Microbacteriaceae</taxon>
        <taxon>Gryllotalpicola</taxon>
    </lineage>
</organism>
<keyword evidence="1" id="KW-0805">Transcription regulation</keyword>
<dbReference type="RefSeq" id="WP_344792512.1">
    <property type="nucleotide sequence ID" value="NZ_BAABBV010000002.1"/>
</dbReference>
<evidence type="ECO:0000256" key="2">
    <source>
        <dbReference type="ARBA" id="ARBA00023163"/>
    </source>
</evidence>
<dbReference type="InterPro" id="IPR036388">
    <property type="entry name" value="WH-like_DNA-bd_sf"/>
</dbReference>
<evidence type="ECO:0000313" key="6">
    <source>
        <dbReference type="Proteomes" id="UP001415169"/>
    </source>
</evidence>
<dbReference type="PIRSF" id="PIRSF016838">
    <property type="entry name" value="PafC"/>
    <property type="match status" value="1"/>
</dbReference>
<dbReference type="Gene3D" id="1.10.10.10">
    <property type="entry name" value="Winged helix-like DNA-binding domain superfamily/Winged helix DNA-binding domain"/>
    <property type="match status" value="1"/>
</dbReference>
<keyword evidence="2" id="KW-0804">Transcription</keyword>
<evidence type="ECO:0000313" key="5">
    <source>
        <dbReference type="EMBL" id="GAA4165227.1"/>
    </source>
</evidence>
<dbReference type="Pfam" id="PF08279">
    <property type="entry name" value="HTH_11"/>
    <property type="match status" value="1"/>
</dbReference>
<dbReference type="InterPro" id="IPR036390">
    <property type="entry name" value="WH_DNA-bd_sf"/>
</dbReference>
<feature type="compositionally biased region" description="Basic and acidic residues" evidence="3">
    <location>
        <begin position="296"/>
        <end position="310"/>
    </location>
</feature>
<evidence type="ECO:0000256" key="3">
    <source>
        <dbReference type="SAM" id="MobiDB-lite"/>
    </source>
</evidence>
<feature type="region of interest" description="Disordered" evidence="3">
    <location>
        <begin position="274"/>
        <end position="310"/>
    </location>
</feature>
<dbReference type="InterPro" id="IPR013196">
    <property type="entry name" value="HTH_11"/>
</dbReference>
<dbReference type="PROSITE" id="PS51000">
    <property type="entry name" value="HTH_DEOR_2"/>
    <property type="match status" value="1"/>
</dbReference>
<reference evidence="5" key="2">
    <citation type="submission" date="2023-12" db="EMBL/GenBank/DDBJ databases">
        <authorList>
            <person name="Sun Q."/>
            <person name="Inoue M."/>
        </authorList>
    </citation>
    <scope>NUCLEOTIDE SEQUENCE</scope>
    <source>
        <strain evidence="5">JCM 17590</strain>
    </source>
</reference>
<dbReference type="SUPFAM" id="SSF46785">
    <property type="entry name" value="Winged helix' DNA-binding domain"/>
    <property type="match status" value="1"/>
</dbReference>
<sequence>MTRPTARVLALLELLQRGGTHTAAQLAAELAVDERTVRRYVEHLVELEIPVQSARGRYGGYRLAPGERMPPLMLTDDEALAVMLGLVAARRSGLVTAASAAESAGAKVRASLPTHSARRLEAVLEGAAFTASDVSTAPSSPGVGVETRTLLQLATAARERRPLWFRYVSRDGGASDRTLLPYGLVAHAGHWYATGHDSRSGQVRTFRVDRISDPSLLPGGFEPPEGFDPMATVLHSLATTPWAHEVSVLVRGTADELRTALRPGLATIEDATIEVPATEAPATKVPPTQTAAGPRDGAHDGEPAHDLADNRDASWTRVRLRAEQLDWVAALFAGLNRDFAVESPDELRTELRRLADRLQTAAAGALDADLS</sequence>
<dbReference type="InterPro" id="IPR051534">
    <property type="entry name" value="CBASS_pafABC_assoc_protein"/>
</dbReference>
<keyword evidence="6" id="KW-1185">Reference proteome</keyword>
<dbReference type="Pfam" id="PF13280">
    <property type="entry name" value="WYL"/>
    <property type="match status" value="1"/>
</dbReference>
<dbReference type="PANTHER" id="PTHR34580:SF3">
    <property type="entry name" value="PROTEIN PAFB"/>
    <property type="match status" value="1"/>
</dbReference>
<accession>A0ABP7ZN09</accession>
<proteinExistence type="predicted"/>
<reference evidence="5" key="1">
    <citation type="journal article" date="2014" name="Int. J. Syst. Evol. Microbiol.">
        <title>Complete genome of a new Firmicutes species belonging to the dominant human colonic microbiota ('Ruminococcus bicirculans') reveals two chromosomes and a selective capacity to utilize plant glucans.</title>
        <authorList>
            <consortium name="NISC Comparative Sequencing Program"/>
            <person name="Wegmann U."/>
            <person name="Louis P."/>
            <person name="Goesmann A."/>
            <person name="Henrissat B."/>
            <person name="Duncan S.H."/>
            <person name="Flint H.J."/>
        </authorList>
    </citation>
    <scope>NUCLEOTIDE SEQUENCE</scope>
    <source>
        <strain evidence="5">JCM 17590</strain>
    </source>
</reference>
<comment type="caution">
    <text evidence="5">The sequence shown here is derived from an EMBL/GenBank/DDBJ whole genome shotgun (WGS) entry which is preliminary data.</text>
</comment>
<dbReference type="Proteomes" id="UP001415169">
    <property type="component" value="Unassembled WGS sequence"/>
</dbReference>
<dbReference type="EMBL" id="BAABBV010000002">
    <property type="protein sequence ID" value="GAA4165227.1"/>
    <property type="molecule type" value="Genomic_DNA"/>
</dbReference>
<dbReference type="InterPro" id="IPR026881">
    <property type="entry name" value="WYL_dom"/>
</dbReference>
<dbReference type="InterPro" id="IPR001034">
    <property type="entry name" value="DeoR_HTH"/>
</dbReference>
<protein>
    <submittedName>
        <fullName evidence="5">WYL domain-containing protein</fullName>
    </submittedName>
</protein>
<gene>
    <name evidence="5" type="ORF">GCM10022286_28090</name>
</gene>
<dbReference type="PROSITE" id="PS52050">
    <property type="entry name" value="WYL"/>
    <property type="match status" value="1"/>
</dbReference>
<name>A0ABP7ZN09_9MICO</name>
<dbReference type="InterPro" id="IPR057727">
    <property type="entry name" value="WCX_dom"/>
</dbReference>
<evidence type="ECO:0000259" key="4">
    <source>
        <dbReference type="PROSITE" id="PS51000"/>
    </source>
</evidence>
<evidence type="ECO:0000256" key="1">
    <source>
        <dbReference type="ARBA" id="ARBA00023015"/>
    </source>
</evidence>
<dbReference type="InterPro" id="IPR028349">
    <property type="entry name" value="PafC-like"/>
</dbReference>
<feature type="domain" description="HTH deoR-type" evidence="4">
    <location>
        <begin position="4"/>
        <end position="63"/>
    </location>
</feature>
<dbReference type="Pfam" id="PF25583">
    <property type="entry name" value="WCX"/>
    <property type="match status" value="1"/>
</dbReference>